<evidence type="ECO:0000313" key="3">
    <source>
        <dbReference type="Proteomes" id="UP000626109"/>
    </source>
</evidence>
<feature type="non-terminal residue" evidence="2">
    <location>
        <position position="1"/>
    </location>
</feature>
<gene>
    <name evidence="2" type="ORF">PGLA2088_LOCUS47220</name>
</gene>
<proteinExistence type="predicted"/>
<protein>
    <submittedName>
        <fullName evidence="2">Uncharacterized protein</fullName>
    </submittedName>
</protein>
<feature type="region of interest" description="Disordered" evidence="1">
    <location>
        <begin position="213"/>
        <end position="239"/>
    </location>
</feature>
<organism evidence="2 3">
    <name type="scientific">Polarella glacialis</name>
    <name type="common">Dinoflagellate</name>
    <dbReference type="NCBI Taxonomy" id="89957"/>
    <lineage>
        <taxon>Eukaryota</taxon>
        <taxon>Sar</taxon>
        <taxon>Alveolata</taxon>
        <taxon>Dinophyceae</taxon>
        <taxon>Suessiales</taxon>
        <taxon>Suessiaceae</taxon>
        <taxon>Polarella</taxon>
    </lineage>
</organism>
<feature type="compositionally biased region" description="Basic and acidic residues" evidence="1">
    <location>
        <begin position="12"/>
        <end position="38"/>
    </location>
</feature>
<sequence>EVAVRSHLGLDALRDRKAKEEEERRVKREAARAKRRTETTQQEAEDEQALIECETQAWEDSQTMERVKYEAALIVRIACRFGTAGVWTKLAEARARGSDIPMDPRKVYVLAHPDKCPMPEASDATAILNAQRPPEMTEARPRPAAKASAAHCEPPAAATSAETAETPPPRQVAQAAGGAEERRMDPEDQQELTLPELREKYRVQYTPEDTEEYWAECQPVARREAEPEPGAEKRKTRRF</sequence>
<feature type="region of interest" description="Disordered" evidence="1">
    <location>
        <begin position="134"/>
        <end position="194"/>
    </location>
</feature>
<dbReference type="EMBL" id="CAJNNW010036436">
    <property type="protein sequence ID" value="CAE8734276.1"/>
    <property type="molecule type" value="Genomic_DNA"/>
</dbReference>
<dbReference type="AlphaFoldDB" id="A0A813LVS2"/>
<name>A0A813LVS2_POLGL</name>
<accession>A0A813LVS2</accession>
<reference evidence="2" key="1">
    <citation type="submission" date="2021-02" db="EMBL/GenBank/DDBJ databases">
        <authorList>
            <person name="Dougan E. K."/>
            <person name="Rhodes N."/>
            <person name="Thang M."/>
            <person name="Chan C."/>
        </authorList>
    </citation>
    <scope>NUCLEOTIDE SEQUENCE</scope>
</reference>
<evidence type="ECO:0000313" key="2">
    <source>
        <dbReference type="EMBL" id="CAE8734276.1"/>
    </source>
</evidence>
<feature type="compositionally biased region" description="Low complexity" evidence="1">
    <location>
        <begin position="142"/>
        <end position="165"/>
    </location>
</feature>
<dbReference type="Proteomes" id="UP000626109">
    <property type="component" value="Unassembled WGS sequence"/>
</dbReference>
<evidence type="ECO:0000256" key="1">
    <source>
        <dbReference type="SAM" id="MobiDB-lite"/>
    </source>
</evidence>
<feature type="region of interest" description="Disordered" evidence="1">
    <location>
        <begin position="1"/>
        <end position="48"/>
    </location>
</feature>
<comment type="caution">
    <text evidence="2">The sequence shown here is derived from an EMBL/GenBank/DDBJ whole genome shotgun (WGS) entry which is preliminary data.</text>
</comment>
<feature type="compositionally biased region" description="Basic and acidic residues" evidence="1">
    <location>
        <begin position="221"/>
        <end position="233"/>
    </location>
</feature>